<keyword evidence="2 4" id="KW-0238">DNA-binding</keyword>
<accession>A0ABV5TMI2</accession>
<dbReference type="Gene3D" id="1.10.10.60">
    <property type="entry name" value="Homeodomain-like"/>
    <property type="match status" value="1"/>
</dbReference>
<dbReference type="InterPro" id="IPR009057">
    <property type="entry name" value="Homeodomain-like_sf"/>
</dbReference>
<dbReference type="SUPFAM" id="SSF48498">
    <property type="entry name" value="Tetracyclin repressor-like, C-terminal domain"/>
    <property type="match status" value="1"/>
</dbReference>
<dbReference type="Proteomes" id="UP001589610">
    <property type="component" value="Unassembled WGS sequence"/>
</dbReference>
<keyword evidence="3" id="KW-0804">Transcription</keyword>
<evidence type="ECO:0000256" key="1">
    <source>
        <dbReference type="ARBA" id="ARBA00023015"/>
    </source>
</evidence>
<sequence>MTEDPAERPAAAPTRRRGAALEQAILRAAADELLESGYSGFNMDKVAARAGTNKNAIYRRWPNRAALSIAAYRQLTVASAQLPDTGELRGDVLELLRGANRHWSSPTGDILRSLLSGVADDPELLARLHEQSGDAGSGMWLTILGRAVARDEAPPEVLHPRVATVAVVLLRNEFVTRGVPTVPDSVLVEIVDEVYLPLIRGHRRPSD</sequence>
<protein>
    <submittedName>
        <fullName evidence="6">TetR/AcrR family transcriptional regulator</fullName>
    </submittedName>
</protein>
<comment type="caution">
    <text evidence="6">The sequence shown here is derived from an EMBL/GenBank/DDBJ whole genome shotgun (WGS) entry which is preliminary data.</text>
</comment>
<keyword evidence="7" id="KW-1185">Reference proteome</keyword>
<dbReference type="InterPro" id="IPR036271">
    <property type="entry name" value="Tet_transcr_reg_TetR-rel_C_sf"/>
</dbReference>
<dbReference type="Pfam" id="PF16859">
    <property type="entry name" value="TetR_C_11"/>
    <property type="match status" value="1"/>
</dbReference>
<name>A0ABV5TMI2_9ACTN</name>
<dbReference type="InterPro" id="IPR011075">
    <property type="entry name" value="TetR_C"/>
</dbReference>
<evidence type="ECO:0000256" key="2">
    <source>
        <dbReference type="ARBA" id="ARBA00023125"/>
    </source>
</evidence>
<evidence type="ECO:0000256" key="3">
    <source>
        <dbReference type="ARBA" id="ARBA00023163"/>
    </source>
</evidence>
<feature type="domain" description="HTH tetR-type" evidence="5">
    <location>
        <begin position="19"/>
        <end position="79"/>
    </location>
</feature>
<dbReference type="PANTHER" id="PTHR30055:SF148">
    <property type="entry name" value="TETR-FAMILY TRANSCRIPTIONAL REGULATOR"/>
    <property type="match status" value="1"/>
</dbReference>
<evidence type="ECO:0000313" key="7">
    <source>
        <dbReference type="Proteomes" id="UP001589610"/>
    </source>
</evidence>
<proteinExistence type="predicted"/>
<evidence type="ECO:0000259" key="5">
    <source>
        <dbReference type="PROSITE" id="PS50977"/>
    </source>
</evidence>
<dbReference type="EMBL" id="JBHMBS010000012">
    <property type="protein sequence ID" value="MFB9678813.1"/>
    <property type="molecule type" value="Genomic_DNA"/>
</dbReference>
<evidence type="ECO:0000313" key="6">
    <source>
        <dbReference type="EMBL" id="MFB9678813.1"/>
    </source>
</evidence>
<dbReference type="Gene3D" id="1.10.357.10">
    <property type="entry name" value="Tetracycline Repressor, domain 2"/>
    <property type="match status" value="1"/>
</dbReference>
<dbReference type="PROSITE" id="PS50977">
    <property type="entry name" value="HTH_TETR_2"/>
    <property type="match status" value="1"/>
</dbReference>
<dbReference type="RefSeq" id="WP_344748590.1">
    <property type="nucleotide sequence ID" value="NZ_BAAAWW010000162.1"/>
</dbReference>
<evidence type="ECO:0000256" key="4">
    <source>
        <dbReference type="PROSITE-ProRule" id="PRU00335"/>
    </source>
</evidence>
<reference evidence="6 7" key="1">
    <citation type="submission" date="2024-09" db="EMBL/GenBank/DDBJ databases">
        <authorList>
            <person name="Sun Q."/>
            <person name="Mori K."/>
        </authorList>
    </citation>
    <scope>NUCLEOTIDE SEQUENCE [LARGE SCALE GENOMIC DNA]</scope>
    <source>
        <strain evidence="6 7">JCM 3028</strain>
    </source>
</reference>
<dbReference type="PRINTS" id="PR00455">
    <property type="entry name" value="HTHTETR"/>
</dbReference>
<dbReference type="Pfam" id="PF00440">
    <property type="entry name" value="TetR_N"/>
    <property type="match status" value="1"/>
</dbReference>
<dbReference type="InterPro" id="IPR001647">
    <property type="entry name" value="HTH_TetR"/>
</dbReference>
<organism evidence="6 7">
    <name type="scientific">Streptosporangium vulgare</name>
    <dbReference type="NCBI Taxonomy" id="46190"/>
    <lineage>
        <taxon>Bacteria</taxon>
        <taxon>Bacillati</taxon>
        <taxon>Actinomycetota</taxon>
        <taxon>Actinomycetes</taxon>
        <taxon>Streptosporangiales</taxon>
        <taxon>Streptosporangiaceae</taxon>
        <taxon>Streptosporangium</taxon>
    </lineage>
</organism>
<gene>
    <name evidence="6" type="ORF">ACFFRH_25310</name>
</gene>
<feature type="DNA-binding region" description="H-T-H motif" evidence="4">
    <location>
        <begin position="42"/>
        <end position="61"/>
    </location>
</feature>
<dbReference type="PANTHER" id="PTHR30055">
    <property type="entry name" value="HTH-TYPE TRANSCRIPTIONAL REGULATOR RUTR"/>
    <property type="match status" value="1"/>
</dbReference>
<dbReference type="InterPro" id="IPR050109">
    <property type="entry name" value="HTH-type_TetR-like_transc_reg"/>
</dbReference>
<keyword evidence="1" id="KW-0805">Transcription regulation</keyword>
<dbReference type="SUPFAM" id="SSF46689">
    <property type="entry name" value="Homeodomain-like"/>
    <property type="match status" value="1"/>
</dbReference>